<evidence type="ECO:0000313" key="10">
    <source>
        <dbReference type="EMBL" id="MBB4864271.1"/>
    </source>
</evidence>
<dbReference type="AlphaFoldDB" id="A0A7W7KKP3"/>
<evidence type="ECO:0000313" key="11">
    <source>
        <dbReference type="Proteomes" id="UP000566995"/>
    </source>
</evidence>
<keyword evidence="7" id="KW-0998">Cell outer membrane</keyword>
<comment type="caution">
    <text evidence="10">The sequence shown here is derived from an EMBL/GenBank/DDBJ whole genome shotgun (WGS) entry which is preliminary data.</text>
</comment>
<dbReference type="InterPro" id="IPR010131">
    <property type="entry name" value="MdtP/NodT-like"/>
</dbReference>
<dbReference type="Gene3D" id="2.20.200.10">
    <property type="entry name" value="Outer membrane efflux proteins (OEP)"/>
    <property type="match status" value="1"/>
</dbReference>
<comment type="similarity">
    <text evidence="2 9">Belongs to the outer membrane factor (OMF) (TC 1.B.17) family.</text>
</comment>
<evidence type="ECO:0000256" key="1">
    <source>
        <dbReference type="ARBA" id="ARBA00004459"/>
    </source>
</evidence>
<dbReference type="EMBL" id="JACHLI010000011">
    <property type="protein sequence ID" value="MBB4864271.1"/>
    <property type="molecule type" value="Genomic_DNA"/>
</dbReference>
<dbReference type="InterPro" id="IPR003423">
    <property type="entry name" value="OMP_efflux"/>
</dbReference>
<keyword evidence="6 9" id="KW-0564">Palmitate</keyword>
<comment type="subcellular location">
    <subcellularLocation>
        <location evidence="1 9">Cell outer membrane</location>
        <topology evidence="1 9">Lipid-anchor</topology>
    </subcellularLocation>
</comment>
<keyword evidence="5 9" id="KW-0472">Membrane</keyword>
<organism evidence="10 11">
    <name type="scientific">Pseudomonas nitroreducens</name>
    <dbReference type="NCBI Taxonomy" id="46680"/>
    <lineage>
        <taxon>Bacteria</taxon>
        <taxon>Pseudomonadati</taxon>
        <taxon>Pseudomonadota</taxon>
        <taxon>Gammaproteobacteria</taxon>
        <taxon>Pseudomonadales</taxon>
        <taxon>Pseudomonadaceae</taxon>
        <taxon>Pseudomonas</taxon>
    </lineage>
</organism>
<keyword evidence="3 9" id="KW-1134">Transmembrane beta strand</keyword>
<evidence type="ECO:0000256" key="5">
    <source>
        <dbReference type="ARBA" id="ARBA00023136"/>
    </source>
</evidence>
<proteinExistence type="inferred from homology"/>
<keyword evidence="8 9" id="KW-0449">Lipoprotein</keyword>
<dbReference type="PANTHER" id="PTHR30203">
    <property type="entry name" value="OUTER MEMBRANE CATION EFFLUX PROTEIN"/>
    <property type="match status" value="1"/>
</dbReference>
<evidence type="ECO:0000256" key="7">
    <source>
        <dbReference type="ARBA" id="ARBA00023237"/>
    </source>
</evidence>
<dbReference type="PANTHER" id="PTHR30203:SF32">
    <property type="entry name" value="CATION EFFLUX SYSTEM PROTEIN CUSC"/>
    <property type="match status" value="1"/>
</dbReference>
<reference evidence="10 11" key="1">
    <citation type="submission" date="2020-08" db="EMBL/GenBank/DDBJ databases">
        <title>Functional genomics of gut bacteria from endangered species of beetles.</title>
        <authorList>
            <person name="Carlos-Shanley C."/>
        </authorList>
    </citation>
    <scope>NUCLEOTIDE SEQUENCE [LARGE SCALE GENOMIC DNA]</scope>
    <source>
        <strain evidence="10 11">S00179</strain>
    </source>
</reference>
<protein>
    <submittedName>
        <fullName evidence="10">Multidrug efflux system outer membrane protein</fullName>
    </submittedName>
</protein>
<gene>
    <name evidence="10" type="ORF">HNP46_003135</name>
</gene>
<accession>A0A7W7KKP3</accession>
<evidence type="ECO:0000256" key="6">
    <source>
        <dbReference type="ARBA" id="ARBA00023139"/>
    </source>
</evidence>
<evidence type="ECO:0000256" key="4">
    <source>
        <dbReference type="ARBA" id="ARBA00022692"/>
    </source>
</evidence>
<evidence type="ECO:0000256" key="9">
    <source>
        <dbReference type="RuleBase" id="RU362097"/>
    </source>
</evidence>
<evidence type="ECO:0000256" key="3">
    <source>
        <dbReference type="ARBA" id="ARBA00022452"/>
    </source>
</evidence>
<sequence length="482" mass="52035">MRKSYLSLAVAAFVLSGCSLIPDYERPEAPVAAAYPQGDAYAAAQPANAGADIGWREFFKDPQLQRLVEVSLENNRDLRVAALNIEAYRAQYRIQRADLFPAVDASFDGSRQRIPADLSQTGSSMISSQYGATLGVTAWEVDLFGRLRALRDQALEQYFATEEAQRSTQTSLVANVANAYLTLRADQALLQLTRDTLGTYQKSYDLTKRSYDVGVASALDLRQAQTSVESARATQAQYTRLVAQDQNALVLLLGSGLPADLPQGRGLGDELLASVPAGLPSDLLQRRPDILQAEHQLKAANANIGAARAAFFPSISLTANAGTLSPDLGGLFDGGSGTWLFKPSISLPIFNAGALRASLDLAKVQKDINVAQYEKAIQTAFSEVADGLAARGTFNEQLQAQRALVDASSEYYRLADKRYRTGVDNYLTLLDAQRSLFSAQQQLITDRLNQLTSEVNLYKALGGGWQATAAQAKPISGEAPKG</sequence>
<dbReference type="Gene3D" id="1.20.1600.10">
    <property type="entry name" value="Outer membrane efflux proteins (OEP)"/>
    <property type="match status" value="1"/>
</dbReference>
<dbReference type="Proteomes" id="UP000566995">
    <property type="component" value="Unassembled WGS sequence"/>
</dbReference>
<dbReference type="RefSeq" id="WP_184590404.1">
    <property type="nucleotide sequence ID" value="NZ_JACHLI010000011.1"/>
</dbReference>
<dbReference type="Pfam" id="PF02321">
    <property type="entry name" value="OEP"/>
    <property type="match status" value="2"/>
</dbReference>
<dbReference type="SUPFAM" id="SSF56954">
    <property type="entry name" value="Outer membrane efflux proteins (OEP)"/>
    <property type="match status" value="1"/>
</dbReference>
<dbReference type="GO" id="GO:0015562">
    <property type="term" value="F:efflux transmembrane transporter activity"/>
    <property type="evidence" value="ECO:0007669"/>
    <property type="project" value="InterPro"/>
</dbReference>
<name>A0A7W7KKP3_PSENT</name>
<dbReference type="NCBIfam" id="TIGR01845">
    <property type="entry name" value="outer_NodT"/>
    <property type="match status" value="1"/>
</dbReference>
<evidence type="ECO:0000256" key="8">
    <source>
        <dbReference type="ARBA" id="ARBA00023288"/>
    </source>
</evidence>
<evidence type="ECO:0000256" key="2">
    <source>
        <dbReference type="ARBA" id="ARBA00007613"/>
    </source>
</evidence>
<dbReference type="PROSITE" id="PS51257">
    <property type="entry name" value="PROKAR_LIPOPROTEIN"/>
    <property type="match status" value="1"/>
</dbReference>
<dbReference type="GO" id="GO:0009279">
    <property type="term" value="C:cell outer membrane"/>
    <property type="evidence" value="ECO:0007669"/>
    <property type="project" value="UniProtKB-SubCell"/>
</dbReference>
<keyword evidence="4 9" id="KW-0812">Transmembrane</keyword>